<feature type="region of interest" description="Disordered" evidence="2">
    <location>
        <begin position="546"/>
        <end position="569"/>
    </location>
</feature>
<dbReference type="RefSeq" id="XP_046054235.1">
    <property type="nucleotide sequence ID" value="XM_046197562.1"/>
</dbReference>
<dbReference type="Gene3D" id="1.25.40.10">
    <property type="entry name" value="Tetratricopeptide repeat domain"/>
    <property type="match status" value="1"/>
</dbReference>
<dbReference type="Pfam" id="PF22893">
    <property type="entry name" value="ULD_2"/>
    <property type="match status" value="1"/>
</dbReference>
<feature type="domain" description="Ubiquitin-like" evidence="3">
    <location>
        <begin position="266"/>
        <end position="348"/>
    </location>
</feature>
<evidence type="ECO:0000259" key="3">
    <source>
        <dbReference type="Pfam" id="PF22893"/>
    </source>
</evidence>
<proteinExistence type="predicted"/>
<name>A0A9P9KNI7_FUSRE</name>
<sequence length="569" mass="64431">MSFGYGVGDVIAVLGLCERIAIELRNYKDAPMQFQQLLVELDFLRGTLKRVLSLEPKCSAERETLEQIRAIVLYCAKPLQSMADRMRTKESSLGHFKSTRSLSSIGTRLHWSMVGLSDVQELRQTVVSQMAAINVLMSSLVIEKHANAMAGHASNILNIASKTQSAIGALAVSSSMQAELHSKQANEINKNLNSMEQSMRHMTLKTERGTAVVRREAAFITRHAKILFNLMQDIRKLFILRMLLDISGQLKRIIRAIEAIPLHLTLDIVRLDDVHGESWALPLQACRTWESFREMLQFVVYANKRPGAKYITHNLFAVTQAKTGKEVDQQTWETMVKPGFHLEQAIIIKGAHSSRRCLDPKCTGKLLDQALEFEDRQVWVKFLQATEPIQDAKEAYCRLSEDPKHAMANAFIGLEMLLALEEIFSEDKVQHATRHLEIAVKSDSLDALTKAVGLNAHIHEPWYNLGVLYDSCNGQHSDAADAFYKCLERKPELSNVRARLEAQQAYVEDCDNEILRDFLIYEMIDSPLQDQYGMVDEAHGEDVIFDPIRESREQDSEDETDGEEIEESD</sequence>
<comment type="caution">
    <text evidence="4">The sequence shown here is derived from an EMBL/GenBank/DDBJ whole genome shotgun (WGS) entry which is preliminary data.</text>
</comment>
<dbReference type="InterPro" id="IPR054464">
    <property type="entry name" value="ULD_fung"/>
</dbReference>
<evidence type="ECO:0000256" key="2">
    <source>
        <dbReference type="SAM" id="MobiDB-lite"/>
    </source>
</evidence>
<dbReference type="AlphaFoldDB" id="A0A9P9KNI7"/>
<dbReference type="Proteomes" id="UP000720189">
    <property type="component" value="Unassembled WGS sequence"/>
</dbReference>
<keyword evidence="1" id="KW-0175">Coiled coil</keyword>
<dbReference type="PANTHER" id="PTHR38886:SF1">
    <property type="entry name" value="NACHT-NTPASE AND P-LOOP NTPASES N-TERMINAL DOMAIN-CONTAINING PROTEIN"/>
    <property type="match status" value="1"/>
</dbReference>
<keyword evidence="5" id="KW-1185">Reference proteome</keyword>
<protein>
    <recommendedName>
        <fullName evidence="3">Ubiquitin-like domain-containing protein</fullName>
    </recommendedName>
</protein>
<reference evidence="4" key="1">
    <citation type="journal article" date="2021" name="Nat. Commun.">
        <title>Genetic determinants of endophytism in the Arabidopsis root mycobiome.</title>
        <authorList>
            <person name="Mesny F."/>
            <person name="Miyauchi S."/>
            <person name="Thiergart T."/>
            <person name="Pickel B."/>
            <person name="Atanasova L."/>
            <person name="Karlsson M."/>
            <person name="Huettel B."/>
            <person name="Barry K.W."/>
            <person name="Haridas S."/>
            <person name="Chen C."/>
            <person name="Bauer D."/>
            <person name="Andreopoulos W."/>
            <person name="Pangilinan J."/>
            <person name="LaButti K."/>
            <person name="Riley R."/>
            <person name="Lipzen A."/>
            <person name="Clum A."/>
            <person name="Drula E."/>
            <person name="Henrissat B."/>
            <person name="Kohler A."/>
            <person name="Grigoriev I.V."/>
            <person name="Martin F.M."/>
            <person name="Hacquard S."/>
        </authorList>
    </citation>
    <scope>NUCLEOTIDE SEQUENCE</scope>
    <source>
        <strain evidence="4">MPI-CAGE-AT-0023</strain>
    </source>
</reference>
<evidence type="ECO:0000256" key="1">
    <source>
        <dbReference type="SAM" id="Coils"/>
    </source>
</evidence>
<organism evidence="4 5">
    <name type="scientific">Fusarium redolens</name>
    <dbReference type="NCBI Taxonomy" id="48865"/>
    <lineage>
        <taxon>Eukaryota</taxon>
        <taxon>Fungi</taxon>
        <taxon>Dikarya</taxon>
        <taxon>Ascomycota</taxon>
        <taxon>Pezizomycotina</taxon>
        <taxon>Sordariomycetes</taxon>
        <taxon>Hypocreomycetidae</taxon>
        <taxon>Hypocreales</taxon>
        <taxon>Nectriaceae</taxon>
        <taxon>Fusarium</taxon>
        <taxon>Fusarium redolens species complex</taxon>
    </lineage>
</organism>
<dbReference type="GeneID" id="70227516"/>
<accession>A0A9P9KNI7</accession>
<dbReference type="OrthoDB" id="3045089at2759"/>
<dbReference type="PANTHER" id="PTHR38886">
    <property type="entry name" value="SESA DOMAIN-CONTAINING PROTEIN"/>
    <property type="match status" value="1"/>
</dbReference>
<dbReference type="InterPro" id="IPR011990">
    <property type="entry name" value="TPR-like_helical_dom_sf"/>
</dbReference>
<feature type="coiled-coil region" evidence="1">
    <location>
        <begin position="178"/>
        <end position="205"/>
    </location>
</feature>
<dbReference type="EMBL" id="JAGMUX010000003">
    <property type="protein sequence ID" value="KAH7265500.1"/>
    <property type="molecule type" value="Genomic_DNA"/>
</dbReference>
<evidence type="ECO:0000313" key="5">
    <source>
        <dbReference type="Proteomes" id="UP000720189"/>
    </source>
</evidence>
<dbReference type="SUPFAM" id="SSF48452">
    <property type="entry name" value="TPR-like"/>
    <property type="match status" value="1"/>
</dbReference>
<gene>
    <name evidence="4" type="ORF">BKA55DRAFT_660893</name>
</gene>
<evidence type="ECO:0000313" key="4">
    <source>
        <dbReference type="EMBL" id="KAH7265500.1"/>
    </source>
</evidence>
<feature type="compositionally biased region" description="Acidic residues" evidence="2">
    <location>
        <begin position="555"/>
        <end position="569"/>
    </location>
</feature>